<dbReference type="GO" id="GO:0005886">
    <property type="term" value="C:plasma membrane"/>
    <property type="evidence" value="ECO:0007669"/>
    <property type="project" value="TreeGrafter"/>
</dbReference>
<dbReference type="STRING" id="48269.A0A183N7I2"/>
<dbReference type="InterPro" id="IPR051851">
    <property type="entry name" value="EFR3_Homologs"/>
</dbReference>
<evidence type="ECO:0000313" key="1">
    <source>
        <dbReference type="EMBL" id="VDP50552.1"/>
    </source>
</evidence>
<organism evidence="1 2">
    <name type="scientific">Schistosoma margrebowiei</name>
    <dbReference type="NCBI Taxonomy" id="48269"/>
    <lineage>
        <taxon>Eukaryota</taxon>
        <taxon>Metazoa</taxon>
        <taxon>Spiralia</taxon>
        <taxon>Lophotrochozoa</taxon>
        <taxon>Platyhelminthes</taxon>
        <taxon>Trematoda</taxon>
        <taxon>Digenea</taxon>
        <taxon>Strigeidida</taxon>
        <taxon>Schistosomatoidea</taxon>
        <taxon>Schistosomatidae</taxon>
        <taxon>Schistosoma</taxon>
    </lineage>
</organism>
<evidence type="ECO:0000313" key="2">
    <source>
        <dbReference type="Proteomes" id="UP000277204"/>
    </source>
</evidence>
<dbReference type="GO" id="GO:0072659">
    <property type="term" value="P:protein localization to plasma membrane"/>
    <property type="evidence" value="ECO:0007669"/>
    <property type="project" value="TreeGrafter"/>
</dbReference>
<dbReference type="AlphaFoldDB" id="A0A183N7I2"/>
<sequence length="208" mass="23383">MKISISEGKHGTKWTAQNQLDDLDFADDLALLSHTHEQMQMKTASVTAVSASVASTYTRGKPRSSNTTPRTAIQSLLMAKLWKIIYGENGLSNYFILEKPERQDILFMKKTGVLFIENIYHQLLDPSNKVDNLEYLSCTVGLVALEMGAEQVITELFRLILALQTKIIDENTYMPLTHRCALHALLASTITLLVQLINLQSLSEHIYT</sequence>
<name>A0A183N7I2_9TREM</name>
<reference evidence="1 2" key="1">
    <citation type="submission" date="2018-11" db="EMBL/GenBank/DDBJ databases">
        <authorList>
            <consortium name="Pathogen Informatics"/>
        </authorList>
    </citation>
    <scope>NUCLEOTIDE SEQUENCE [LARGE SCALE GENOMIC DNA]</scope>
    <source>
        <strain evidence="1 2">Zambia</strain>
    </source>
</reference>
<dbReference type="Proteomes" id="UP000277204">
    <property type="component" value="Unassembled WGS sequence"/>
</dbReference>
<feature type="non-terminal residue" evidence="1">
    <location>
        <position position="208"/>
    </location>
</feature>
<proteinExistence type="predicted"/>
<keyword evidence="2" id="KW-1185">Reference proteome</keyword>
<dbReference type="PANTHER" id="PTHR12444:SF8">
    <property type="entry name" value="PROTEIN EFR3 HOMOLOG CMP44E"/>
    <property type="match status" value="1"/>
</dbReference>
<gene>
    <name evidence="1" type="ORF">SMRZ_LOCUS24257</name>
</gene>
<dbReference type="EMBL" id="UZAI01020266">
    <property type="protein sequence ID" value="VDP50552.1"/>
    <property type="molecule type" value="Genomic_DNA"/>
</dbReference>
<dbReference type="PANTHER" id="PTHR12444">
    <property type="entry name" value="PROTEIN EFR3 HOMOLOG CMP44E"/>
    <property type="match status" value="1"/>
</dbReference>
<protein>
    <submittedName>
        <fullName evidence="1">Uncharacterized protein</fullName>
    </submittedName>
</protein>
<accession>A0A183N7I2</accession>